<feature type="transmembrane region" description="Helical" evidence="1">
    <location>
        <begin position="270"/>
        <end position="294"/>
    </location>
</feature>
<evidence type="ECO:0000256" key="1">
    <source>
        <dbReference type="SAM" id="Phobius"/>
    </source>
</evidence>
<dbReference type="Gene3D" id="3.20.20.190">
    <property type="entry name" value="Phosphatidylinositol (PI) phosphodiesterase"/>
    <property type="match status" value="1"/>
</dbReference>
<organism evidence="3 4">
    <name type="scientific">Clostridium hominis</name>
    <dbReference type="NCBI Taxonomy" id="2763036"/>
    <lineage>
        <taxon>Bacteria</taxon>
        <taxon>Bacillati</taxon>
        <taxon>Bacillota</taxon>
        <taxon>Clostridia</taxon>
        <taxon>Eubacteriales</taxon>
        <taxon>Clostridiaceae</taxon>
        <taxon>Clostridium</taxon>
    </lineage>
</organism>
<dbReference type="EMBL" id="JACOOO010000016">
    <property type="protein sequence ID" value="MBC5629200.1"/>
    <property type="molecule type" value="Genomic_DNA"/>
</dbReference>
<name>A0ABR7DCT2_9CLOT</name>
<dbReference type="InterPro" id="IPR030395">
    <property type="entry name" value="GP_PDE_dom"/>
</dbReference>
<protein>
    <submittedName>
        <fullName evidence="3">Glycerophosphodiester phosphodiesterase</fullName>
    </submittedName>
</protein>
<feature type="transmembrane region" description="Helical" evidence="1">
    <location>
        <begin position="126"/>
        <end position="149"/>
    </location>
</feature>
<dbReference type="PANTHER" id="PTHR46211:SF8">
    <property type="entry name" value="PHOSPHODIESTERASE"/>
    <property type="match status" value="1"/>
</dbReference>
<keyword evidence="1" id="KW-0472">Membrane</keyword>
<dbReference type="PROSITE" id="PS51704">
    <property type="entry name" value="GP_PDE"/>
    <property type="match status" value="1"/>
</dbReference>
<dbReference type="SUPFAM" id="SSF51695">
    <property type="entry name" value="PLC-like phosphodiesterases"/>
    <property type="match status" value="1"/>
</dbReference>
<feature type="transmembrane region" description="Helical" evidence="1">
    <location>
        <begin position="315"/>
        <end position="334"/>
    </location>
</feature>
<keyword evidence="1" id="KW-1133">Transmembrane helix</keyword>
<reference evidence="3 4" key="1">
    <citation type="submission" date="2020-08" db="EMBL/GenBank/DDBJ databases">
        <title>Genome public.</title>
        <authorList>
            <person name="Liu C."/>
            <person name="Sun Q."/>
        </authorList>
    </citation>
    <scope>NUCLEOTIDE SEQUENCE [LARGE SCALE GENOMIC DNA]</scope>
    <source>
        <strain evidence="3 4">NSJ-6</strain>
    </source>
</reference>
<dbReference type="InterPro" id="IPR018476">
    <property type="entry name" value="GlyceroP-diester-Pdiesterase_M"/>
</dbReference>
<keyword evidence="1" id="KW-0812">Transmembrane</keyword>
<feature type="transmembrane region" description="Helical" evidence="1">
    <location>
        <begin position="63"/>
        <end position="86"/>
    </location>
</feature>
<dbReference type="Pfam" id="PF10110">
    <property type="entry name" value="GPDPase_memb"/>
    <property type="match status" value="1"/>
</dbReference>
<dbReference type="CDD" id="cd08579">
    <property type="entry name" value="GDPD_memb_like"/>
    <property type="match status" value="1"/>
</dbReference>
<gene>
    <name evidence="3" type="ORF">H8S20_09870</name>
</gene>
<dbReference type="Proteomes" id="UP000596929">
    <property type="component" value="Unassembled WGS sequence"/>
</dbReference>
<evidence type="ECO:0000313" key="3">
    <source>
        <dbReference type="EMBL" id="MBC5629200.1"/>
    </source>
</evidence>
<feature type="domain" description="GP-PDE" evidence="2">
    <location>
        <begin position="348"/>
        <end position="580"/>
    </location>
</feature>
<keyword evidence="4" id="KW-1185">Reference proteome</keyword>
<evidence type="ECO:0000313" key="4">
    <source>
        <dbReference type="Proteomes" id="UP000596929"/>
    </source>
</evidence>
<dbReference type="PANTHER" id="PTHR46211">
    <property type="entry name" value="GLYCEROPHOSPHORYL DIESTER PHOSPHODIESTERASE"/>
    <property type="match status" value="1"/>
</dbReference>
<feature type="transmembrane region" description="Helical" evidence="1">
    <location>
        <begin position="21"/>
        <end position="43"/>
    </location>
</feature>
<feature type="transmembrane region" description="Helical" evidence="1">
    <location>
        <begin position="169"/>
        <end position="187"/>
    </location>
</feature>
<comment type="caution">
    <text evidence="3">The sequence shown here is derived from an EMBL/GenBank/DDBJ whole genome shotgun (WGS) entry which is preliminary data.</text>
</comment>
<sequence length="596" mass="68657">MKKGILGNFILLLRYNLGTLILFELFHKGIALILVVPIIKYILESAMHNSGIIYLSTDNIFKILSNPISIVLLIMLLLTLGFYVFFEFTATIICFDKSIRYEKIGIFKLIRLGLQKSLKILNIKNYLLMIFILLIIPLTNLTLTSGFIGELKLPDYILDYIQSNNILNLLYMALMIILYMLVIRWIFSIHEIALNRSSFKEAKNESNRITKGKAIKIFLYSIGTFIVFSIIGYGIYYLIIILTALWTKYYRVGNDLSEIFISRAILFKDFSIFIASVSSFILNLGFISAIYYNYKDITFYKNRQKRVKLSIIKKVTTIIVILILVPIEAMAFSIHSNTLFNIEFFYNTTATAHRGGSIAAPENTLSSFKEAILAQAEYIETDVQETKDGELILIHDSNFKRTTGVDKNVWEVDYDEVKKYDAGNYLNLDYYGEKIPTLDEAIKYVRGRCKLLIEIKLNGNESPDIIEKVIKVIKENRVENQCVIASMNKDVLKKVKELDSSFLTCYLTALAYGDFYTWDYVDIYGIESTFVTKSLINDIHNKGKQIFVWTVNDQDTMSKMIDLNVDSIITDDPFLVNDTIYLKKNDFIKIIADYLF</sequence>
<accession>A0ABR7DCT2</accession>
<dbReference type="InterPro" id="IPR017946">
    <property type="entry name" value="PLC-like_Pdiesterase_TIM-brl"/>
</dbReference>
<dbReference type="RefSeq" id="WP_186859999.1">
    <property type="nucleotide sequence ID" value="NZ_JACOOO010000016.1"/>
</dbReference>
<proteinExistence type="predicted"/>
<feature type="transmembrane region" description="Helical" evidence="1">
    <location>
        <begin position="217"/>
        <end position="246"/>
    </location>
</feature>
<dbReference type="Pfam" id="PF03009">
    <property type="entry name" value="GDPD"/>
    <property type="match status" value="1"/>
</dbReference>
<evidence type="ECO:0000259" key="2">
    <source>
        <dbReference type="PROSITE" id="PS51704"/>
    </source>
</evidence>